<keyword evidence="4" id="KW-1185">Reference proteome</keyword>
<evidence type="ECO:0000256" key="1">
    <source>
        <dbReference type="ARBA" id="ARBA00022801"/>
    </source>
</evidence>
<evidence type="ECO:0000259" key="2">
    <source>
        <dbReference type="Pfam" id="PF07859"/>
    </source>
</evidence>
<proteinExistence type="predicted"/>
<evidence type="ECO:0000313" key="3">
    <source>
        <dbReference type="EMBL" id="CAK7233767.1"/>
    </source>
</evidence>
<feature type="domain" description="Alpha/beta hydrolase fold-3" evidence="2">
    <location>
        <begin position="90"/>
        <end position="305"/>
    </location>
</feature>
<accession>A0ABP0CNQ5</accession>
<comment type="caution">
    <text evidence="3">The sequence shown here is derived from an EMBL/GenBank/DDBJ whole genome shotgun (WGS) entry which is preliminary data.</text>
</comment>
<dbReference type="Proteomes" id="UP001642406">
    <property type="component" value="Unassembled WGS sequence"/>
</dbReference>
<name>A0ABP0CNQ5_9PEZI</name>
<dbReference type="InterPro" id="IPR013094">
    <property type="entry name" value="AB_hydrolase_3"/>
</dbReference>
<dbReference type="PANTHER" id="PTHR48081:SF8">
    <property type="entry name" value="ALPHA_BETA HYDROLASE FOLD-3 DOMAIN-CONTAINING PROTEIN-RELATED"/>
    <property type="match status" value="1"/>
</dbReference>
<organism evidence="3 4">
    <name type="scientific">Sporothrix bragantina</name>
    <dbReference type="NCBI Taxonomy" id="671064"/>
    <lineage>
        <taxon>Eukaryota</taxon>
        <taxon>Fungi</taxon>
        <taxon>Dikarya</taxon>
        <taxon>Ascomycota</taxon>
        <taxon>Pezizomycotina</taxon>
        <taxon>Sordariomycetes</taxon>
        <taxon>Sordariomycetidae</taxon>
        <taxon>Ophiostomatales</taxon>
        <taxon>Ophiostomataceae</taxon>
        <taxon>Sporothrix</taxon>
    </lineage>
</organism>
<sequence length="338" mass="36898">MASPIPIPFDPELVPILERFGKGAPLSKETLGRLRMIVNGKSTAENVLIDPAITHEARTIQGPDPGQLLEVAILRHKDAPETTTPFAAVYFVHGGGLIAGTRFSDITPFFGWIKIHHIVFVSIEYRLAPEHPYPAGFNDCYTGLKWLLTPTTTTELNIDPRHIILAGTSAGGGLAAALALRLRDEHGGEPDANQLMALCLLCPMLDHTTKTMSCQQYMHKGLWTGASNRAAWDMYLEKLRQGGEDDTPVYASPGLALDVRGLPPTFIDVGSAEPFRDEDIAFGQKLSQHGVSVELHVWPGGWHGFDQLVPTAQVSQDCVRTRLSWLRRVLGAAEASVV</sequence>
<evidence type="ECO:0000313" key="4">
    <source>
        <dbReference type="Proteomes" id="UP001642406"/>
    </source>
</evidence>
<dbReference type="SUPFAM" id="SSF53474">
    <property type="entry name" value="alpha/beta-Hydrolases"/>
    <property type="match status" value="1"/>
</dbReference>
<protein>
    <recommendedName>
        <fullName evidence="2">Alpha/beta hydrolase fold-3 domain-containing protein</fullName>
    </recommendedName>
</protein>
<keyword evidence="1" id="KW-0378">Hydrolase</keyword>
<dbReference type="EMBL" id="CAWUHC010000119">
    <property type="protein sequence ID" value="CAK7233767.1"/>
    <property type="molecule type" value="Genomic_DNA"/>
</dbReference>
<dbReference type="InterPro" id="IPR050300">
    <property type="entry name" value="GDXG_lipolytic_enzyme"/>
</dbReference>
<gene>
    <name evidence="3" type="ORF">SBRCBS47491_008723</name>
</gene>
<dbReference type="InterPro" id="IPR029058">
    <property type="entry name" value="AB_hydrolase_fold"/>
</dbReference>
<dbReference type="Gene3D" id="3.40.50.1820">
    <property type="entry name" value="alpha/beta hydrolase"/>
    <property type="match status" value="1"/>
</dbReference>
<dbReference type="PANTHER" id="PTHR48081">
    <property type="entry name" value="AB HYDROLASE SUPERFAMILY PROTEIN C4A8.06C"/>
    <property type="match status" value="1"/>
</dbReference>
<reference evidence="3 4" key="1">
    <citation type="submission" date="2024-01" db="EMBL/GenBank/DDBJ databases">
        <authorList>
            <person name="Allen C."/>
            <person name="Tagirdzhanova G."/>
        </authorList>
    </citation>
    <scope>NUCLEOTIDE SEQUENCE [LARGE SCALE GENOMIC DNA]</scope>
</reference>
<dbReference type="Pfam" id="PF07859">
    <property type="entry name" value="Abhydrolase_3"/>
    <property type="match status" value="1"/>
</dbReference>